<evidence type="ECO:0000256" key="1">
    <source>
        <dbReference type="ARBA" id="ARBA00022723"/>
    </source>
</evidence>
<evidence type="ECO:0000259" key="6">
    <source>
        <dbReference type="PROSITE" id="PS51999"/>
    </source>
</evidence>
<proteinExistence type="predicted"/>
<dbReference type="GO" id="GO:0008270">
    <property type="term" value="F:zinc ion binding"/>
    <property type="evidence" value="ECO:0007669"/>
    <property type="project" value="UniProtKB-KW"/>
</dbReference>
<accession>A0ABD3AEB7</accession>
<keyword evidence="8" id="KW-1185">Reference proteome</keyword>
<dbReference type="PANTHER" id="PTHR33680">
    <property type="entry name" value="OS07G0190500 PROTEIN"/>
    <property type="match status" value="1"/>
</dbReference>
<evidence type="ECO:0000256" key="2">
    <source>
        <dbReference type="ARBA" id="ARBA00022771"/>
    </source>
</evidence>
<evidence type="ECO:0000313" key="7">
    <source>
        <dbReference type="EMBL" id="KAL3530161.1"/>
    </source>
</evidence>
<keyword evidence="2 4" id="KW-0863">Zinc-finger</keyword>
<keyword evidence="3" id="KW-0862">Zinc</keyword>
<feature type="region of interest" description="Disordered" evidence="5">
    <location>
        <begin position="1"/>
        <end position="23"/>
    </location>
</feature>
<dbReference type="Pfam" id="PF06839">
    <property type="entry name" value="Zn_ribbon_GRF"/>
    <property type="match status" value="2"/>
</dbReference>
<dbReference type="PANTHER" id="PTHR33680:SF1">
    <property type="entry name" value="OS05G0489500 PROTEIN"/>
    <property type="match status" value="1"/>
</dbReference>
<reference evidence="7 8" key="1">
    <citation type="submission" date="2024-11" db="EMBL/GenBank/DDBJ databases">
        <title>A near-complete genome assembly of Cinchona calisaya.</title>
        <authorList>
            <person name="Lian D.C."/>
            <person name="Zhao X.W."/>
            <person name="Wei L."/>
        </authorList>
    </citation>
    <scope>NUCLEOTIDE SEQUENCE [LARGE SCALE GENOMIC DNA]</scope>
    <source>
        <tissue evidence="7">Nenye</tissue>
    </source>
</reference>
<keyword evidence="1" id="KW-0479">Metal-binding</keyword>
<dbReference type="EMBL" id="JBJUIK010000004">
    <property type="protein sequence ID" value="KAL3530161.1"/>
    <property type="molecule type" value="Genomic_DNA"/>
</dbReference>
<feature type="region of interest" description="Disordered" evidence="5">
    <location>
        <begin position="218"/>
        <end position="248"/>
    </location>
</feature>
<evidence type="ECO:0000256" key="4">
    <source>
        <dbReference type="PROSITE-ProRule" id="PRU01343"/>
    </source>
</evidence>
<name>A0ABD3AEB7_9GENT</name>
<evidence type="ECO:0000256" key="3">
    <source>
        <dbReference type="ARBA" id="ARBA00022833"/>
    </source>
</evidence>
<dbReference type="Proteomes" id="UP001630127">
    <property type="component" value="Unassembled WGS sequence"/>
</dbReference>
<sequence length="602" mass="66597">MGKSSGTKAPATGPSSSSSSSGSLMCRCGAGICHLRVSETDRNLGRRFYCCPTSNSKCRFFKWYDKVQAHELVQAPVCGCGAGSCRLDTQTTGPNSGRKCFVCPIKKGQGACNYIKWLDADVNAATGFHVDGSVISPRPTVTNCSDVSPAHSDLVEEIDESLSRNLGQEIGSLPVYTSQSPENLVPTSAPLKRDKIMWEKLKGLEDIMDETLGKHCKRLRHGDSKSDGSPFGDSKSDGSRFGSSSTCQTIPLRNSSDYLAELRDIWRQNFIEASVDFPSSYHPSSVQPMNSEVVRETSWIVAAIHQNLSFQIQGWWGRLAFPPSKCIIAPAPKPFFCCVFPSFDPISVPPKADLRNGRSSVTTLGSPLASKSCSQSILTLYERPQLLGSQESSIMRGLVSKEFLKAAEKLQNKLLSILSSLDIQDHEIMAREANDTFDALDQLRMDHKMFSEQVKEFIQSASLLDKINQSLKSDSSCRMLTDRCNDDKLKLDEINDAYARDVDAFSVSKQRAASLTEEVSHLKDKLFQTVAELSCCEAETAAMEVRMSELLKDKVKFEQCFRSRCEKLEDALKLHRQREAEQHAAKAAFEKAKVLLWGCLNL</sequence>
<evidence type="ECO:0000256" key="5">
    <source>
        <dbReference type="SAM" id="MobiDB-lite"/>
    </source>
</evidence>
<comment type="caution">
    <text evidence="7">The sequence shown here is derived from an EMBL/GenBank/DDBJ whole genome shotgun (WGS) entry which is preliminary data.</text>
</comment>
<evidence type="ECO:0000313" key="8">
    <source>
        <dbReference type="Proteomes" id="UP001630127"/>
    </source>
</evidence>
<dbReference type="PROSITE" id="PS51999">
    <property type="entry name" value="ZF_GRF"/>
    <property type="match status" value="2"/>
</dbReference>
<feature type="domain" description="GRF-type" evidence="6">
    <location>
        <begin position="26"/>
        <end position="67"/>
    </location>
</feature>
<dbReference type="InterPro" id="IPR010666">
    <property type="entry name" value="Znf_GRF"/>
</dbReference>
<feature type="domain" description="GRF-type" evidence="6">
    <location>
        <begin position="78"/>
        <end position="121"/>
    </location>
</feature>
<protein>
    <recommendedName>
        <fullName evidence="6">GRF-type domain-containing protein</fullName>
    </recommendedName>
</protein>
<organism evidence="7 8">
    <name type="scientific">Cinchona calisaya</name>
    <dbReference type="NCBI Taxonomy" id="153742"/>
    <lineage>
        <taxon>Eukaryota</taxon>
        <taxon>Viridiplantae</taxon>
        <taxon>Streptophyta</taxon>
        <taxon>Embryophyta</taxon>
        <taxon>Tracheophyta</taxon>
        <taxon>Spermatophyta</taxon>
        <taxon>Magnoliopsida</taxon>
        <taxon>eudicotyledons</taxon>
        <taxon>Gunneridae</taxon>
        <taxon>Pentapetalae</taxon>
        <taxon>asterids</taxon>
        <taxon>lamiids</taxon>
        <taxon>Gentianales</taxon>
        <taxon>Rubiaceae</taxon>
        <taxon>Cinchonoideae</taxon>
        <taxon>Cinchoneae</taxon>
        <taxon>Cinchona</taxon>
    </lineage>
</organism>
<gene>
    <name evidence="7" type="ORF">ACH5RR_009483</name>
</gene>
<dbReference type="AlphaFoldDB" id="A0ABD3AEB7"/>